<accession>A0A420EEA0</accession>
<name>A0A420EEA0_9ACTN</name>
<dbReference type="SUPFAM" id="SSF55729">
    <property type="entry name" value="Acyl-CoA N-acyltransferases (Nat)"/>
    <property type="match status" value="1"/>
</dbReference>
<keyword evidence="1 5" id="KW-0808">Transferase</keyword>
<dbReference type="AlphaFoldDB" id="A0A420EEA0"/>
<dbReference type="OrthoDB" id="9814648at2"/>
<dbReference type="PROSITE" id="PS51186">
    <property type="entry name" value="GNAT"/>
    <property type="match status" value="1"/>
</dbReference>
<comment type="caution">
    <text evidence="5">The sequence shown here is derived from an EMBL/GenBank/DDBJ whole genome shotgun (WGS) entry which is preliminary data.</text>
</comment>
<reference evidence="5 6" key="1">
    <citation type="journal article" date="2018" name="Int. J. Syst. Evol. Microbiol.">
        <title>Micromonospora globbae sp. nov., an endophytic actinomycete isolated from roots of Globba winitii C. H. Wright.</title>
        <authorList>
            <person name="Kuncharoen N."/>
            <person name="Pittayakhajonwut P."/>
            <person name="Tanasupawat S."/>
        </authorList>
    </citation>
    <scope>NUCLEOTIDE SEQUENCE [LARGE SCALE GENOMIC DNA]</scope>
    <source>
        <strain evidence="5 6">WPS1-2</strain>
    </source>
</reference>
<comment type="similarity">
    <text evidence="3">Belongs to the acetyltransferase family. RimJ subfamily.</text>
</comment>
<dbReference type="InterPro" id="IPR000182">
    <property type="entry name" value="GNAT_dom"/>
</dbReference>
<sequence length="174" mass="19262">MNLESVVLRPVEESDLEVLSRFDAEPELAGSSWYGFRDAGRQRRRFHSDGWLGDEDGKLMVTADAEVAGFVAWASAGHGAGRYRSIGIALLPGWRGQGIGTQAQRLLCQYLFAHTAVQRIEAGTQPENVAEQRALQKVGFTQEGVLRSAEFRDGAWRDVIVYGLLRSDRLADQP</sequence>
<organism evidence="5 6">
    <name type="scientific">Micromonospora globbae</name>
    <dbReference type="NCBI Taxonomy" id="1894969"/>
    <lineage>
        <taxon>Bacteria</taxon>
        <taxon>Bacillati</taxon>
        <taxon>Actinomycetota</taxon>
        <taxon>Actinomycetes</taxon>
        <taxon>Micromonosporales</taxon>
        <taxon>Micromonosporaceae</taxon>
        <taxon>Micromonospora</taxon>
    </lineage>
</organism>
<evidence type="ECO:0000256" key="1">
    <source>
        <dbReference type="ARBA" id="ARBA00022679"/>
    </source>
</evidence>
<evidence type="ECO:0000256" key="2">
    <source>
        <dbReference type="ARBA" id="ARBA00023315"/>
    </source>
</evidence>
<gene>
    <name evidence="5" type="ORF">D7I43_32260</name>
</gene>
<feature type="domain" description="N-acetyltransferase" evidence="4">
    <location>
        <begin position="6"/>
        <end position="167"/>
    </location>
</feature>
<protein>
    <submittedName>
        <fullName evidence="5">N-acetyltransferase</fullName>
    </submittedName>
</protein>
<dbReference type="PANTHER" id="PTHR43792">
    <property type="entry name" value="GNAT FAMILY, PUTATIVE (AFU_ORTHOLOGUE AFUA_3G00765)-RELATED-RELATED"/>
    <property type="match status" value="1"/>
</dbReference>
<dbReference type="Proteomes" id="UP000285744">
    <property type="component" value="Unassembled WGS sequence"/>
</dbReference>
<evidence type="ECO:0000313" key="5">
    <source>
        <dbReference type="EMBL" id="RKF18984.1"/>
    </source>
</evidence>
<dbReference type="Pfam" id="PF13302">
    <property type="entry name" value="Acetyltransf_3"/>
    <property type="match status" value="1"/>
</dbReference>
<proteinExistence type="inferred from homology"/>
<dbReference type="RefSeq" id="WP_120332322.1">
    <property type="nucleotide sequence ID" value="NZ_RAQQ01000074.1"/>
</dbReference>
<evidence type="ECO:0000256" key="3">
    <source>
        <dbReference type="ARBA" id="ARBA00038502"/>
    </source>
</evidence>
<dbReference type="EMBL" id="RAQQ01000074">
    <property type="protein sequence ID" value="RKF18984.1"/>
    <property type="molecule type" value="Genomic_DNA"/>
</dbReference>
<dbReference type="InterPro" id="IPR051531">
    <property type="entry name" value="N-acetyltransferase"/>
</dbReference>
<dbReference type="InterPro" id="IPR016181">
    <property type="entry name" value="Acyl_CoA_acyltransferase"/>
</dbReference>
<keyword evidence="2" id="KW-0012">Acyltransferase</keyword>
<dbReference type="CDD" id="cd04301">
    <property type="entry name" value="NAT_SF"/>
    <property type="match status" value="1"/>
</dbReference>
<dbReference type="PANTHER" id="PTHR43792:SF8">
    <property type="entry name" value="[RIBOSOMAL PROTEIN US5]-ALANINE N-ACETYLTRANSFERASE"/>
    <property type="match status" value="1"/>
</dbReference>
<dbReference type="Gene3D" id="3.40.630.30">
    <property type="match status" value="1"/>
</dbReference>
<dbReference type="GO" id="GO:0016747">
    <property type="term" value="F:acyltransferase activity, transferring groups other than amino-acyl groups"/>
    <property type="evidence" value="ECO:0007669"/>
    <property type="project" value="InterPro"/>
</dbReference>
<evidence type="ECO:0000313" key="6">
    <source>
        <dbReference type="Proteomes" id="UP000285744"/>
    </source>
</evidence>
<evidence type="ECO:0000259" key="4">
    <source>
        <dbReference type="PROSITE" id="PS51186"/>
    </source>
</evidence>